<reference evidence="1" key="1">
    <citation type="submission" date="2019-08" db="EMBL/GenBank/DDBJ databases">
        <authorList>
            <person name="Kucharzyk K."/>
            <person name="Murdoch R.W."/>
            <person name="Higgins S."/>
            <person name="Loffler F."/>
        </authorList>
    </citation>
    <scope>NUCLEOTIDE SEQUENCE</scope>
</reference>
<evidence type="ECO:0000313" key="1">
    <source>
        <dbReference type="EMBL" id="MPN40683.1"/>
    </source>
</evidence>
<gene>
    <name evidence="1" type="ORF">SDC9_188221</name>
</gene>
<dbReference type="EMBL" id="VSSQ01097246">
    <property type="protein sequence ID" value="MPN40683.1"/>
    <property type="molecule type" value="Genomic_DNA"/>
</dbReference>
<accession>A0A645HZI0</accession>
<dbReference type="AlphaFoldDB" id="A0A645HZI0"/>
<comment type="caution">
    <text evidence="1">The sequence shown here is derived from an EMBL/GenBank/DDBJ whole genome shotgun (WGS) entry which is preliminary data.</text>
</comment>
<organism evidence="1">
    <name type="scientific">bioreactor metagenome</name>
    <dbReference type="NCBI Taxonomy" id="1076179"/>
    <lineage>
        <taxon>unclassified sequences</taxon>
        <taxon>metagenomes</taxon>
        <taxon>ecological metagenomes</taxon>
    </lineage>
</organism>
<name>A0A645HZI0_9ZZZZ</name>
<protein>
    <submittedName>
        <fullName evidence="1">Uncharacterized protein</fullName>
    </submittedName>
</protein>
<proteinExistence type="predicted"/>
<sequence length="109" mass="12094">MNQNILLFDKGHFHIHLGKFGLAVGAQVFVTETFGHLIILVDPSHHQKLLKDLGRLGQCIKGARMDTARYQIIPCTLGGAFGQDRGFHLQKSVAVQIIADDLHHLVAKF</sequence>